<dbReference type="Pfam" id="PF01012">
    <property type="entry name" value="ETF"/>
    <property type="match status" value="1"/>
</dbReference>
<evidence type="ECO:0000256" key="1">
    <source>
        <dbReference type="ARBA" id="ARBA00005817"/>
    </source>
</evidence>
<dbReference type="Gene3D" id="3.40.50.620">
    <property type="entry name" value="HUPs"/>
    <property type="match status" value="1"/>
</dbReference>
<name>A0A844FHG6_9FIRM</name>
<feature type="binding site" evidence="9">
    <location>
        <position position="284"/>
    </location>
    <ligand>
        <name>FAD</name>
        <dbReference type="ChEBI" id="CHEBI:57692"/>
    </ligand>
</feature>
<dbReference type="GO" id="GO:0033539">
    <property type="term" value="P:fatty acid beta-oxidation using acyl-CoA dehydrogenase"/>
    <property type="evidence" value="ECO:0007669"/>
    <property type="project" value="TreeGrafter"/>
</dbReference>
<feature type="domain" description="4Fe-4S ferredoxin-type" evidence="10">
    <location>
        <begin position="33"/>
        <end position="58"/>
    </location>
</feature>
<dbReference type="InterPro" id="IPR014731">
    <property type="entry name" value="ETF_asu_C"/>
</dbReference>
<evidence type="ECO:0000313" key="11">
    <source>
        <dbReference type="EMBL" id="MSS43382.1"/>
    </source>
</evidence>
<sequence length="407" mass="44120">MAIKVIKEKCVGCGACVTVCPADAINMIDKKAVITDKCIACGACINKCPVKAIYKESTKNGGVNVDDYRGVWVFAEQREGKTLNVVRELLGEGRKIADELETELSAVLLGHNMEEEADLLIKYGADKVIYVDDELLDVYTTDGYSKVIFDLIEERKPEILLIGATNIGRDLGPRLSAKVHTGLTADCTRLDVDKENRRLMMTRPAFGGNLMATILCPKHRPQMSTVRPGVMEKAKLHEDHEGVVEVVKPNLKAEDIKAKVVEVVKSDKPVVALEEAPIIVSGGRGLGNEEGFKLIEELAEKLGGVVGASRATVDTNWIDHSHQVGQTGKTVRPGLYVACGISGAIQHLAGMQDSKCIVAINKDANAPIFEVADYGIVGDLYEVIPELIQALDNVDDIMEAVKSLSEN</sequence>
<keyword evidence="2" id="KW-0813">Transport</keyword>
<keyword evidence="3" id="KW-0285">Flavoprotein</keyword>
<dbReference type="PIRSF" id="PIRSF000089">
    <property type="entry name" value="Electra_flavoP_a"/>
    <property type="match status" value="1"/>
</dbReference>
<dbReference type="AlphaFoldDB" id="A0A844FHG6"/>
<dbReference type="InterPro" id="IPR017900">
    <property type="entry name" value="4Fe4S_Fe_S_CS"/>
</dbReference>
<dbReference type="SUPFAM" id="SSF52467">
    <property type="entry name" value="DHS-like NAD/FAD-binding domain"/>
    <property type="match status" value="1"/>
</dbReference>
<dbReference type="SUPFAM" id="SSF52402">
    <property type="entry name" value="Adenine nucleotide alpha hydrolases-like"/>
    <property type="match status" value="1"/>
</dbReference>
<evidence type="ECO:0000313" key="12">
    <source>
        <dbReference type="Proteomes" id="UP000462760"/>
    </source>
</evidence>
<reference evidence="11 12" key="1">
    <citation type="submission" date="2019-08" db="EMBL/GenBank/DDBJ databases">
        <title>In-depth cultivation of the pig gut microbiome towards novel bacterial diversity and tailored functional studies.</title>
        <authorList>
            <person name="Wylensek D."/>
            <person name="Hitch T.C.A."/>
            <person name="Clavel T."/>
        </authorList>
    </citation>
    <scope>NUCLEOTIDE SEQUENCE [LARGE SCALE GENOMIC DNA]</scope>
    <source>
        <strain evidence="11 12">Med78-601-WT-4W-RMD-3</strain>
    </source>
</reference>
<accession>A0A844FHG6</accession>
<dbReference type="InterPro" id="IPR017896">
    <property type="entry name" value="4Fe4S_Fe-S-bd"/>
</dbReference>
<evidence type="ECO:0000256" key="7">
    <source>
        <dbReference type="ARBA" id="ARBA00023004"/>
    </source>
</evidence>
<keyword evidence="8" id="KW-0411">Iron-sulfur</keyword>
<dbReference type="Gene3D" id="3.40.50.1220">
    <property type="entry name" value="TPP-binding domain"/>
    <property type="match status" value="1"/>
</dbReference>
<proteinExistence type="inferred from homology"/>
<dbReference type="PROSITE" id="PS51379">
    <property type="entry name" value="4FE4S_FER_2"/>
    <property type="match status" value="2"/>
</dbReference>
<feature type="binding site" evidence="9">
    <location>
        <begin position="309"/>
        <end position="310"/>
    </location>
    <ligand>
        <name>FAD</name>
        <dbReference type="ChEBI" id="CHEBI:57692"/>
    </ligand>
</feature>
<dbReference type="PROSITE" id="PS00696">
    <property type="entry name" value="ETF_ALPHA"/>
    <property type="match status" value="1"/>
</dbReference>
<dbReference type="Pfam" id="PF13237">
    <property type="entry name" value="Fer4_10"/>
    <property type="match status" value="1"/>
</dbReference>
<evidence type="ECO:0000256" key="5">
    <source>
        <dbReference type="ARBA" id="ARBA00022827"/>
    </source>
</evidence>
<dbReference type="InterPro" id="IPR018206">
    <property type="entry name" value="ETF_asu_C_CS"/>
</dbReference>
<dbReference type="PROSITE" id="PS00198">
    <property type="entry name" value="4FE4S_FER_1"/>
    <property type="match status" value="2"/>
</dbReference>
<dbReference type="SMART" id="SM00893">
    <property type="entry name" value="ETF"/>
    <property type="match status" value="1"/>
</dbReference>
<feature type="domain" description="4Fe-4S ferredoxin-type" evidence="10">
    <location>
        <begin position="1"/>
        <end position="30"/>
    </location>
</feature>
<dbReference type="GO" id="GO:0051536">
    <property type="term" value="F:iron-sulfur cluster binding"/>
    <property type="evidence" value="ECO:0007669"/>
    <property type="project" value="UniProtKB-KW"/>
</dbReference>
<comment type="caution">
    <text evidence="11">The sequence shown here is derived from an EMBL/GenBank/DDBJ whole genome shotgun (WGS) entry which is preliminary data.</text>
</comment>
<evidence type="ECO:0000256" key="8">
    <source>
        <dbReference type="ARBA" id="ARBA00023014"/>
    </source>
</evidence>
<dbReference type="EMBL" id="VULR01000007">
    <property type="protein sequence ID" value="MSS43382.1"/>
    <property type="molecule type" value="Genomic_DNA"/>
</dbReference>
<dbReference type="PANTHER" id="PTHR43153:SF1">
    <property type="entry name" value="ELECTRON TRANSFER FLAVOPROTEIN SUBUNIT ALPHA, MITOCHONDRIAL"/>
    <property type="match status" value="1"/>
</dbReference>
<keyword evidence="5 9" id="KW-0274">FAD</keyword>
<dbReference type="Gene3D" id="3.30.70.20">
    <property type="match status" value="1"/>
</dbReference>
<comment type="similarity">
    <text evidence="1">Belongs to the ETF alpha-subunit/FixB family.</text>
</comment>
<dbReference type="InterPro" id="IPR014729">
    <property type="entry name" value="Rossmann-like_a/b/a_fold"/>
</dbReference>
<dbReference type="PANTHER" id="PTHR43153">
    <property type="entry name" value="ELECTRON TRANSFER FLAVOPROTEIN ALPHA"/>
    <property type="match status" value="1"/>
</dbReference>
<dbReference type="Pfam" id="PF00766">
    <property type="entry name" value="ETF_alpha"/>
    <property type="match status" value="1"/>
</dbReference>
<dbReference type="InterPro" id="IPR033947">
    <property type="entry name" value="ETF_alpha_N"/>
</dbReference>
<dbReference type="InterPro" id="IPR029035">
    <property type="entry name" value="DHS-like_NAD/FAD-binding_dom"/>
</dbReference>
<evidence type="ECO:0000259" key="10">
    <source>
        <dbReference type="PROSITE" id="PS51379"/>
    </source>
</evidence>
<dbReference type="InterPro" id="IPR001308">
    <property type="entry name" value="ETF_a/FixB"/>
</dbReference>
<keyword evidence="7" id="KW-0408">Iron</keyword>
<evidence type="ECO:0000256" key="3">
    <source>
        <dbReference type="ARBA" id="ARBA00022630"/>
    </source>
</evidence>
<dbReference type="GO" id="GO:0050660">
    <property type="term" value="F:flavin adenine dinucleotide binding"/>
    <property type="evidence" value="ECO:0007669"/>
    <property type="project" value="InterPro"/>
</dbReference>
<dbReference type="RefSeq" id="WP_154484064.1">
    <property type="nucleotide sequence ID" value="NZ_VULR01000007.1"/>
</dbReference>
<feature type="binding site" evidence="9">
    <location>
        <position position="361"/>
    </location>
    <ligand>
        <name>FAD</name>
        <dbReference type="ChEBI" id="CHEBI:57692"/>
    </ligand>
</feature>
<protein>
    <submittedName>
        <fullName evidence="11">Electron transfer flavoprotein subunit alpha</fullName>
    </submittedName>
</protein>
<organism evidence="11 12">
    <name type="scientific">Anaerosalibacter bizertensis</name>
    <dbReference type="NCBI Taxonomy" id="932217"/>
    <lineage>
        <taxon>Bacteria</taxon>
        <taxon>Bacillati</taxon>
        <taxon>Bacillota</taxon>
        <taxon>Tissierellia</taxon>
        <taxon>Tissierellales</taxon>
        <taxon>Sporanaerobacteraceae</taxon>
        <taxon>Anaerosalibacter</taxon>
    </lineage>
</organism>
<keyword evidence="4" id="KW-0479">Metal-binding</keyword>
<dbReference type="InterPro" id="IPR014730">
    <property type="entry name" value="ETF_a/b_N"/>
</dbReference>
<evidence type="ECO:0000256" key="4">
    <source>
        <dbReference type="ARBA" id="ARBA00022723"/>
    </source>
</evidence>
<keyword evidence="6" id="KW-0249">Electron transport</keyword>
<dbReference type="OrthoDB" id="9770286at2"/>
<dbReference type="Proteomes" id="UP000462760">
    <property type="component" value="Unassembled WGS sequence"/>
</dbReference>
<gene>
    <name evidence="11" type="ORF">FYJ27_06495</name>
</gene>
<dbReference type="CDD" id="cd01715">
    <property type="entry name" value="ETF_alpha"/>
    <property type="match status" value="1"/>
</dbReference>
<comment type="cofactor">
    <cofactor evidence="9">
        <name>FAD</name>
        <dbReference type="ChEBI" id="CHEBI:57692"/>
    </cofactor>
    <text evidence="9">Binds 1 FAD per dimer.</text>
</comment>
<evidence type="ECO:0000256" key="9">
    <source>
        <dbReference type="PIRSR" id="PIRSR000089-1"/>
    </source>
</evidence>
<feature type="binding site" evidence="9">
    <location>
        <begin position="323"/>
        <end position="327"/>
    </location>
    <ligand>
        <name>FAD</name>
        <dbReference type="ChEBI" id="CHEBI:57692"/>
    </ligand>
</feature>
<dbReference type="SUPFAM" id="SSF54862">
    <property type="entry name" value="4Fe-4S ferredoxins"/>
    <property type="match status" value="1"/>
</dbReference>
<evidence type="ECO:0000256" key="2">
    <source>
        <dbReference type="ARBA" id="ARBA00022448"/>
    </source>
</evidence>
<feature type="binding site" evidence="9">
    <location>
        <begin position="340"/>
        <end position="347"/>
    </location>
    <ligand>
        <name>FAD</name>
        <dbReference type="ChEBI" id="CHEBI:57692"/>
    </ligand>
</feature>
<dbReference type="GO" id="GO:0046872">
    <property type="term" value="F:metal ion binding"/>
    <property type="evidence" value="ECO:0007669"/>
    <property type="project" value="UniProtKB-KW"/>
</dbReference>
<evidence type="ECO:0000256" key="6">
    <source>
        <dbReference type="ARBA" id="ARBA00022982"/>
    </source>
</evidence>
<dbReference type="GO" id="GO:0009055">
    <property type="term" value="F:electron transfer activity"/>
    <property type="evidence" value="ECO:0007669"/>
    <property type="project" value="InterPro"/>
</dbReference>
<dbReference type="FunFam" id="3.40.50.1220:FF:000001">
    <property type="entry name" value="Electron transfer flavoprotein, alpha subunit"/>
    <property type="match status" value="1"/>
</dbReference>